<evidence type="ECO:0000256" key="3">
    <source>
        <dbReference type="ARBA" id="ARBA00022452"/>
    </source>
</evidence>
<dbReference type="Proteomes" id="UP001179361">
    <property type="component" value="Unassembled WGS sequence"/>
</dbReference>
<keyword evidence="6 8" id="KW-0472">Membrane</keyword>
<evidence type="ECO:0000256" key="6">
    <source>
        <dbReference type="ARBA" id="ARBA00023136"/>
    </source>
</evidence>
<dbReference type="EMBL" id="JAJNOC010000007">
    <property type="protein sequence ID" value="MCD2518393.1"/>
    <property type="molecule type" value="Genomic_DNA"/>
</dbReference>
<keyword evidence="11" id="KW-1185">Reference proteome</keyword>
<dbReference type="RefSeq" id="WP_231059681.1">
    <property type="nucleotide sequence ID" value="NZ_JAJNOC010000007.1"/>
</dbReference>
<dbReference type="PANTHER" id="PTHR32552">
    <property type="entry name" value="FERRICHROME IRON RECEPTOR-RELATED"/>
    <property type="match status" value="1"/>
</dbReference>
<evidence type="ECO:0000256" key="8">
    <source>
        <dbReference type="PROSITE-ProRule" id="PRU01360"/>
    </source>
</evidence>
<evidence type="ECO:0000256" key="5">
    <source>
        <dbReference type="ARBA" id="ARBA00023077"/>
    </source>
</evidence>
<keyword evidence="7 8" id="KW-0998">Cell outer membrane</keyword>
<comment type="caution">
    <text evidence="10">The sequence shown here is derived from an EMBL/GenBank/DDBJ whole genome shotgun (WGS) entry which is preliminary data.</text>
</comment>
<comment type="subcellular location">
    <subcellularLocation>
        <location evidence="1 8">Cell outer membrane</location>
        <topology evidence="1 8">Multi-pass membrane protein</topology>
    </subcellularLocation>
</comment>
<keyword evidence="4 8" id="KW-0812">Transmembrane</keyword>
<feature type="domain" description="TonB-dependent receptor-like beta-barrel" evidence="9">
    <location>
        <begin position="14"/>
        <end position="348"/>
    </location>
</feature>
<dbReference type="Gene3D" id="2.40.170.20">
    <property type="entry name" value="TonB-dependent receptor, beta-barrel domain"/>
    <property type="match status" value="1"/>
</dbReference>
<evidence type="ECO:0000256" key="1">
    <source>
        <dbReference type="ARBA" id="ARBA00004571"/>
    </source>
</evidence>
<sequence>MSTAAAVPYRLTARLSDWYGIDRSGRIEAVGKVASGPVTHNLLFGLDAYAFDDDRIQLRRNPSNEFPHAIDIYAPVYGGVAAPLSLNASTRETQRSHAVYLQDQLDLTPQWKALLGPRRDSYDQTVVNRRLGRSNEQSLSATSPRVGLVYQPLSTLSLYASAAKGFRPNSGISYDNEALPAESSRSWEVGTKVDSLEGKLTSTVALYRITKDNVLTVDPRSSDFSAPAGQVASKGVEVDMAGDVMKDVRLSLAYAWTDAVVTKGDNAIVSGSRFPNVPKHSATVQLTPRFRLGDGVAMPGGGFSYVGERKGDVAASTSFVLPSYTTARLVASWAPNPRLRIAFNVENLFDKQYYASSYGSVWVTPGMLRTARLNLRYRF</sequence>
<dbReference type="SUPFAM" id="SSF56935">
    <property type="entry name" value="Porins"/>
    <property type="match status" value="1"/>
</dbReference>
<reference evidence="10" key="1">
    <citation type="submission" date="2021-11" db="EMBL/GenBank/DDBJ databases">
        <title>The complete genome of Massilia sp sp. G4R7.</title>
        <authorList>
            <person name="Liu L."/>
            <person name="Yue J."/>
            <person name="Yuan J."/>
            <person name="Yang F."/>
            <person name="Li L."/>
        </authorList>
    </citation>
    <scope>NUCLEOTIDE SEQUENCE</scope>
    <source>
        <strain evidence="10">G4R7</strain>
    </source>
</reference>
<accession>A0ABS8Q9F9</accession>
<organism evidence="10 11">
    <name type="scientific">Massilia phyllostachyos</name>
    <dbReference type="NCBI Taxonomy" id="2898585"/>
    <lineage>
        <taxon>Bacteria</taxon>
        <taxon>Pseudomonadati</taxon>
        <taxon>Pseudomonadota</taxon>
        <taxon>Betaproteobacteria</taxon>
        <taxon>Burkholderiales</taxon>
        <taxon>Oxalobacteraceae</taxon>
        <taxon>Telluria group</taxon>
        <taxon>Massilia</taxon>
    </lineage>
</organism>
<dbReference type="InterPro" id="IPR036942">
    <property type="entry name" value="Beta-barrel_TonB_sf"/>
</dbReference>
<name>A0ABS8Q9F9_9BURK</name>
<keyword evidence="5" id="KW-0798">TonB box</keyword>
<evidence type="ECO:0000313" key="11">
    <source>
        <dbReference type="Proteomes" id="UP001179361"/>
    </source>
</evidence>
<dbReference type="PROSITE" id="PS52016">
    <property type="entry name" value="TONB_DEPENDENT_REC_3"/>
    <property type="match status" value="1"/>
</dbReference>
<dbReference type="Pfam" id="PF00593">
    <property type="entry name" value="TonB_dep_Rec_b-barrel"/>
    <property type="match status" value="1"/>
</dbReference>
<keyword evidence="10" id="KW-0675">Receptor</keyword>
<dbReference type="PANTHER" id="PTHR32552:SF90">
    <property type="entry name" value="METAL-PSEUDOPALINE RECEPTOR CNTO"/>
    <property type="match status" value="1"/>
</dbReference>
<dbReference type="InterPro" id="IPR039426">
    <property type="entry name" value="TonB-dep_rcpt-like"/>
</dbReference>
<evidence type="ECO:0000256" key="7">
    <source>
        <dbReference type="ARBA" id="ARBA00023237"/>
    </source>
</evidence>
<gene>
    <name evidence="10" type="ORF">LQ564_19005</name>
</gene>
<dbReference type="InterPro" id="IPR000531">
    <property type="entry name" value="Beta-barrel_TonB"/>
</dbReference>
<keyword evidence="3 8" id="KW-1134">Transmembrane beta strand</keyword>
<evidence type="ECO:0000259" key="9">
    <source>
        <dbReference type="Pfam" id="PF00593"/>
    </source>
</evidence>
<protein>
    <submittedName>
        <fullName evidence="10">TonB-dependent receptor</fullName>
    </submittedName>
</protein>
<proteinExistence type="inferred from homology"/>
<comment type="similarity">
    <text evidence="8">Belongs to the TonB-dependent receptor family.</text>
</comment>
<keyword evidence="2 8" id="KW-0813">Transport</keyword>
<evidence type="ECO:0000256" key="2">
    <source>
        <dbReference type="ARBA" id="ARBA00022448"/>
    </source>
</evidence>
<evidence type="ECO:0000313" key="10">
    <source>
        <dbReference type="EMBL" id="MCD2518393.1"/>
    </source>
</evidence>
<evidence type="ECO:0000256" key="4">
    <source>
        <dbReference type="ARBA" id="ARBA00022692"/>
    </source>
</evidence>